<dbReference type="PANTHER" id="PTHR43156">
    <property type="entry name" value="STAGE II SPORULATION PROTEIN E-RELATED"/>
    <property type="match status" value="1"/>
</dbReference>
<feature type="domain" description="PPM-type phosphatase" evidence="2">
    <location>
        <begin position="172"/>
        <end position="390"/>
    </location>
</feature>
<protein>
    <submittedName>
        <fullName evidence="3">Serine/threonine-protein phosphatase</fullName>
    </submittedName>
</protein>
<accession>A0A367FRS2</accession>
<proteinExistence type="predicted"/>
<evidence type="ECO:0000313" key="3">
    <source>
        <dbReference type="EMBL" id="RCG32397.1"/>
    </source>
</evidence>
<dbReference type="PANTHER" id="PTHR43156:SF2">
    <property type="entry name" value="STAGE II SPORULATION PROTEIN E"/>
    <property type="match status" value="1"/>
</dbReference>
<dbReference type="OrthoDB" id="4935951at2"/>
<evidence type="ECO:0000313" key="4">
    <source>
        <dbReference type="Proteomes" id="UP000253094"/>
    </source>
</evidence>
<dbReference type="InterPro" id="IPR036457">
    <property type="entry name" value="PPM-type-like_dom_sf"/>
</dbReference>
<dbReference type="InterPro" id="IPR001932">
    <property type="entry name" value="PPM-type_phosphatase-like_dom"/>
</dbReference>
<dbReference type="Gene3D" id="3.60.40.10">
    <property type="entry name" value="PPM-type phosphatase domain"/>
    <property type="match status" value="1"/>
</dbReference>
<comment type="caution">
    <text evidence="3">The sequence shown here is derived from an EMBL/GenBank/DDBJ whole genome shotgun (WGS) entry which is preliminary data.</text>
</comment>
<name>A0A367FRS2_9ACTN</name>
<dbReference type="Gene3D" id="3.30.450.40">
    <property type="match status" value="1"/>
</dbReference>
<reference evidence="3 4" key="1">
    <citation type="submission" date="2018-06" db="EMBL/GenBank/DDBJ databases">
        <title>Sphaerisporangium craniellae sp. nov., isolated from a marine sponge in the South China Sea.</title>
        <authorList>
            <person name="Li L."/>
        </authorList>
    </citation>
    <scope>NUCLEOTIDE SEQUENCE [LARGE SCALE GENOMIC DNA]</scope>
    <source>
        <strain evidence="3 4">CCTCC AA 208026</strain>
    </source>
</reference>
<dbReference type="SMART" id="SM00331">
    <property type="entry name" value="PP2C_SIG"/>
    <property type="match status" value="1"/>
</dbReference>
<dbReference type="InterPro" id="IPR029016">
    <property type="entry name" value="GAF-like_dom_sf"/>
</dbReference>
<dbReference type="GO" id="GO:0016791">
    <property type="term" value="F:phosphatase activity"/>
    <property type="evidence" value="ECO:0007669"/>
    <property type="project" value="TreeGrafter"/>
</dbReference>
<gene>
    <name evidence="3" type="ORF">DQ384_06090</name>
</gene>
<dbReference type="EMBL" id="QOIL01000003">
    <property type="protein sequence ID" value="RCG32397.1"/>
    <property type="molecule type" value="Genomic_DNA"/>
</dbReference>
<dbReference type="AlphaFoldDB" id="A0A367FRS2"/>
<dbReference type="SUPFAM" id="SSF81606">
    <property type="entry name" value="PP2C-like"/>
    <property type="match status" value="1"/>
</dbReference>
<sequence length="421" mass="45486">MLTGLLDASHLAGFDEMPAMVAEHAACAGLRDVVIFLADLQQDVLRPMIGTGPATSGRTPEELSELKIDATLAGRAFQEVRILSVASGEGGAISWWVPLLNGTERLGVIRVTTPDAGERYQEAMRSLSALVALMIVCTRRYSDSHARLVRTRSMNVAAEMLWNLMPPLTFANADVVIAGALEPAYEIGGDAFDYSIEGNTAHLAIFDAMGHDVSAGLTANLAVAVCRNRRVEGDGLAESSRAAERTLLEEFGRDTRFVTAILADIDASTGMLSWVNRGHHPPVLIRGGRHTLTLRCPPSHPLGLDLGMPITVCEQQLEPGDRVLLYTDGITEARNPHGQEFGLARFVDFIIRRSADGLPIPETLRRLIRSVLEYHHGGLQDDATVLVAEWHGDSAHRGLGDIVTPEDVRARASCAGDNRPA</sequence>
<organism evidence="3 4">
    <name type="scientific">Sphaerisporangium album</name>
    <dbReference type="NCBI Taxonomy" id="509200"/>
    <lineage>
        <taxon>Bacteria</taxon>
        <taxon>Bacillati</taxon>
        <taxon>Actinomycetota</taxon>
        <taxon>Actinomycetes</taxon>
        <taxon>Streptosporangiales</taxon>
        <taxon>Streptosporangiaceae</taxon>
        <taxon>Sphaerisporangium</taxon>
    </lineage>
</organism>
<evidence type="ECO:0000259" key="2">
    <source>
        <dbReference type="SMART" id="SM00331"/>
    </source>
</evidence>
<dbReference type="Proteomes" id="UP000253094">
    <property type="component" value="Unassembled WGS sequence"/>
</dbReference>
<dbReference type="InterPro" id="IPR052016">
    <property type="entry name" value="Bact_Sigma-Reg"/>
</dbReference>
<keyword evidence="1" id="KW-0378">Hydrolase</keyword>
<keyword evidence="4" id="KW-1185">Reference proteome</keyword>
<evidence type="ECO:0000256" key="1">
    <source>
        <dbReference type="ARBA" id="ARBA00022801"/>
    </source>
</evidence>
<dbReference type="Pfam" id="PF07228">
    <property type="entry name" value="SpoIIE"/>
    <property type="match status" value="1"/>
</dbReference>